<dbReference type="InterPro" id="IPR043128">
    <property type="entry name" value="Rev_trsase/Diguanyl_cyclase"/>
</dbReference>
<dbReference type="RefSeq" id="WP_073475202.1">
    <property type="nucleotide sequence ID" value="NZ_FQZU01000009.1"/>
</dbReference>
<organism evidence="5 6">
    <name type="scientific">Desulfatibacillum alkenivorans DSM 16219</name>
    <dbReference type="NCBI Taxonomy" id="1121393"/>
    <lineage>
        <taxon>Bacteria</taxon>
        <taxon>Pseudomonadati</taxon>
        <taxon>Thermodesulfobacteriota</taxon>
        <taxon>Desulfobacteria</taxon>
        <taxon>Desulfobacterales</taxon>
        <taxon>Desulfatibacillaceae</taxon>
        <taxon>Desulfatibacillum</taxon>
    </lineage>
</organism>
<dbReference type="FunFam" id="3.30.70.270:FF:000001">
    <property type="entry name" value="Diguanylate cyclase domain protein"/>
    <property type="match status" value="1"/>
</dbReference>
<evidence type="ECO:0000256" key="3">
    <source>
        <dbReference type="SAM" id="Phobius"/>
    </source>
</evidence>
<dbReference type="EC" id="2.7.7.65" evidence="1"/>
<accession>A0A1M6KFU5</accession>
<dbReference type="InterPro" id="IPR050469">
    <property type="entry name" value="Diguanylate_Cyclase"/>
</dbReference>
<dbReference type="STRING" id="1121393.SAMN02745216_01886"/>
<gene>
    <name evidence="5" type="ORF">SAMN02745216_01886</name>
</gene>
<keyword evidence="6" id="KW-1185">Reference proteome</keyword>
<dbReference type="Pfam" id="PF11845">
    <property type="entry name" value="Tll0287-like"/>
    <property type="match status" value="1"/>
</dbReference>
<dbReference type="GO" id="GO:1902201">
    <property type="term" value="P:negative regulation of bacterial-type flagellum-dependent cell motility"/>
    <property type="evidence" value="ECO:0007669"/>
    <property type="project" value="TreeGrafter"/>
</dbReference>
<dbReference type="InterPro" id="IPR029787">
    <property type="entry name" value="Nucleotide_cyclase"/>
</dbReference>
<dbReference type="GO" id="GO:0043709">
    <property type="term" value="P:cell adhesion involved in single-species biofilm formation"/>
    <property type="evidence" value="ECO:0007669"/>
    <property type="project" value="TreeGrafter"/>
</dbReference>
<dbReference type="Proteomes" id="UP000183994">
    <property type="component" value="Unassembled WGS sequence"/>
</dbReference>
<dbReference type="GO" id="GO:0005886">
    <property type="term" value="C:plasma membrane"/>
    <property type="evidence" value="ECO:0007669"/>
    <property type="project" value="TreeGrafter"/>
</dbReference>
<dbReference type="Gene3D" id="3.30.450.290">
    <property type="match status" value="1"/>
</dbReference>
<reference evidence="6" key="1">
    <citation type="submission" date="2016-11" db="EMBL/GenBank/DDBJ databases">
        <authorList>
            <person name="Varghese N."/>
            <person name="Submissions S."/>
        </authorList>
    </citation>
    <scope>NUCLEOTIDE SEQUENCE [LARGE SCALE GENOMIC DNA]</scope>
    <source>
        <strain evidence="6">DSM 16219</strain>
    </source>
</reference>
<dbReference type="AlphaFoldDB" id="A0A1M6KFU5"/>
<proteinExistence type="predicted"/>
<feature type="domain" description="GGDEF" evidence="4">
    <location>
        <begin position="277"/>
        <end position="416"/>
    </location>
</feature>
<sequence>MKKQRVWRIFLINLSLVIVIFLTVILLGFIFRTNQIIHNQIVVTARSHFQNIVLARRWNAQYGGVFVEKAAGIESNPYLENPDIYTVDGKVYTMKNPALMTREISVFAEKAQDFRYHITSLRPLNPDNYANDFETAALLSFESGVKESFETIEKNGRTVFQYMAPLFVEASCLKCHAKQGYKKGEVRGGISVALDVTDIYTQMRANTLIASGLTAAISLSLLSMIWFLVSRLARRLTTAYETIEVMSITDELTRLHNRRHFETRLEEEISRSLRYNSPISLMILDIDHFKKVNDNYGHQAGDWVLTQFAALLKDNVRKADVPARWGGEEFAVILTESTVSQARMAAEKVRRNVESSEFNIPDGRSIPVTVSVGVASLDMISGDEVGNEADVLVKTADDALYRAKQEGRNRTVVASDQAK</sequence>
<keyword evidence="3" id="KW-0812">Transmembrane</keyword>
<dbReference type="Pfam" id="PF00990">
    <property type="entry name" value="GGDEF"/>
    <property type="match status" value="1"/>
</dbReference>
<evidence type="ECO:0000256" key="1">
    <source>
        <dbReference type="ARBA" id="ARBA00012528"/>
    </source>
</evidence>
<name>A0A1M6KFU5_9BACT</name>
<dbReference type="NCBIfam" id="TIGR00254">
    <property type="entry name" value="GGDEF"/>
    <property type="match status" value="1"/>
</dbReference>
<evidence type="ECO:0000256" key="2">
    <source>
        <dbReference type="ARBA" id="ARBA00034247"/>
    </source>
</evidence>
<dbReference type="PANTHER" id="PTHR45138">
    <property type="entry name" value="REGULATORY COMPONENTS OF SENSORY TRANSDUCTION SYSTEM"/>
    <property type="match status" value="1"/>
</dbReference>
<evidence type="ECO:0000313" key="6">
    <source>
        <dbReference type="Proteomes" id="UP000183994"/>
    </source>
</evidence>
<protein>
    <recommendedName>
        <fullName evidence="1">diguanylate cyclase</fullName>
        <ecNumber evidence="1">2.7.7.65</ecNumber>
    </recommendedName>
</protein>
<dbReference type="SUPFAM" id="SSF55073">
    <property type="entry name" value="Nucleotide cyclase"/>
    <property type="match status" value="1"/>
</dbReference>
<feature type="transmembrane region" description="Helical" evidence="3">
    <location>
        <begin position="208"/>
        <end position="229"/>
    </location>
</feature>
<dbReference type="SMART" id="SM00267">
    <property type="entry name" value="GGDEF"/>
    <property type="match status" value="1"/>
</dbReference>
<dbReference type="PROSITE" id="PS50887">
    <property type="entry name" value="GGDEF"/>
    <property type="match status" value="1"/>
</dbReference>
<comment type="catalytic activity">
    <reaction evidence="2">
        <text>2 GTP = 3',3'-c-di-GMP + 2 diphosphate</text>
        <dbReference type="Rhea" id="RHEA:24898"/>
        <dbReference type="ChEBI" id="CHEBI:33019"/>
        <dbReference type="ChEBI" id="CHEBI:37565"/>
        <dbReference type="ChEBI" id="CHEBI:58805"/>
        <dbReference type="EC" id="2.7.7.65"/>
    </reaction>
</comment>
<feature type="transmembrane region" description="Helical" evidence="3">
    <location>
        <begin position="7"/>
        <end position="31"/>
    </location>
</feature>
<keyword evidence="3" id="KW-1133">Transmembrane helix</keyword>
<evidence type="ECO:0000313" key="5">
    <source>
        <dbReference type="EMBL" id="SHJ57757.1"/>
    </source>
</evidence>
<dbReference type="InterPro" id="IPR021796">
    <property type="entry name" value="Tll0287-like_dom"/>
</dbReference>
<dbReference type="InterPro" id="IPR000160">
    <property type="entry name" value="GGDEF_dom"/>
</dbReference>
<dbReference type="OrthoDB" id="9812260at2"/>
<dbReference type="GO" id="GO:0052621">
    <property type="term" value="F:diguanylate cyclase activity"/>
    <property type="evidence" value="ECO:0007669"/>
    <property type="project" value="UniProtKB-EC"/>
</dbReference>
<dbReference type="Gene3D" id="3.30.70.270">
    <property type="match status" value="1"/>
</dbReference>
<dbReference type="EMBL" id="FQZU01000009">
    <property type="protein sequence ID" value="SHJ57757.1"/>
    <property type="molecule type" value="Genomic_DNA"/>
</dbReference>
<evidence type="ECO:0000259" key="4">
    <source>
        <dbReference type="PROSITE" id="PS50887"/>
    </source>
</evidence>
<keyword evidence="3" id="KW-0472">Membrane</keyword>
<dbReference type="CDD" id="cd01949">
    <property type="entry name" value="GGDEF"/>
    <property type="match status" value="1"/>
</dbReference>
<dbReference type="PANTHER" id="PTHR45138:SF9">
    <property type="entry name" value="DIGUANYLATE CYCLASE DGCM-RELATED"/>
    <property type="match status" value="1"/>
</dbReference>